<feature type="compositionally biased region" description="Polar residues" evidence="1">
    <location>
        <begin position="1186"/>
        <end position="1220"/>
    </location>
</feature>
<dbReference type="Proteomes" id="UP000507536">
    <property type="component" value="Chromosome 14"/>
</dbReference>
<feature type="region of interest" description="Disordered" evidence="1">
    <location>
        <begin position="889"/>
        <end position="954"/>
    </location>
</feature>
<dbReference type="EMBL" id="LT608194">
    <property type="protein sequence ID" value="SCM24490.1"/>
    <property type="molecule type" value="Genomic_DNA"/>
</dbReference>
<feature type="compositionally biased region" description="Basic and acidic residues" evidence="1">
    <location>
        <begin position="9"/>
        <end position="19"/>
    </location>
</feature>
<feature type="compositionally biased region" description="Polar residues" evidence="1">
    <location>
        <begin position="930"/>
        <end position="954"/>
    </location>
</feature>
<evidence type="ECO:0000313" key="2">
    <source>
        <dbReference type="EMBL" id="SCM24490.1"/>
    </source>
</evidence>
<feature type="region of interest" description="Disordered" evidence="1">
    <location>
        <begin position="1150"/>
        <end position="1293"/>
    </location>
</feature>
<feature type="region of interest" description="Disordered" evidence="1">
    <location>
        <begin position="1085"/>
        <end position="1105"/>
    </location>
</feature>
<reference evidence="2 3" key="1">
    <citation type="submission" date="2016-08" db="EMBL/GenBank/DDBJ databases">
        <authorList>
            <consortium name="Pathogen Informatics"/>
        </authorList>
    </citation>
    <scope>NUCLEOTIDE SEQUENCE [LARGE SCALE GENOMIC DNA]</scope>
    <source>
        <strain evidence="2 3">DS</strain>
    </source>
</reference>
<feature type="compositionally biased region" description="Basic residues" evidence="1">
    <location>
        <begin position="1221"/>
        <end position="1230"/>
    </location>
</feature>
<feature type="compositionally biased region" description="Low complexity" evidence="1">
    <location>
        <begin position="1154"/>
        <end position="1164"/>
    </location>
</feature>
<gene>
    <name evidence="2" type="ORF">PCHDS_000430400</name>
</gene>
<feature type="region of interest" description="Disordered" evidence="1">
    <location>
        <begin position="1"/>
        <end position="66"/>
    </location>
</feature>
<sequence length="1293" mass="148897">MGGKKNIKKSNENKMETQNEHNSTSKRKRIDITENDDILSSVDEINNDGSSKKKSTSRKERKKQAIHVKSEKGVEKYLNGNKMDFKNIIIKKEPQSDNDMENDKHRRNIIVSSCEENGIDNNTSSYKTGTTSTYRGKNKESKEYKKVLSNYVNEHSKMILDGAEENKKDVGNANNNNTTKKSKGGIDERLFRWVNALFSGETKDEEERNMEEDSKFYGGVKIQKVSTVVTANNNSNSKKHNTDVKVAEILDIVKLAESNNLDESLNSPNISSLAQNGSNENNQTDDDNDYEQDAVAKRDNTQITDYIYNGKWEYPLSIYQKIIFKRPDHDYKKWVCNCTILCVVNLPLNASDAYLLKSLIDMYYKHKNRDMTLDLLDLFDVEHINGFLEVYGSVDDTPRKYELLASHLGIIKFDVLFTVGSSSHKNEMVISNIYAISKKLYRPEEFPIGSLGLLHFKNEKYAKEFWTIFSNVPTIINGKVIQLMPDVNGLKIFVEASVYYLQPDSLFAQINYNELNMLLSSIKAKLPSIYKMMRLIKTHFKQESIWNMIFADVDISFLDFYMEDIGQPQTPEEEQDDPKESNEAEEQDESQKNNAENSVISFSKIEDNNKVSFHLFKTSSKDICVVHKVNEVASKYICSVNLLIRVYNTHINKYLLEQGYCLIACPYLNLETGKKVADFLKKFHLLDWIYNSKDQTCYYYAFKSILEALAVFKKNFIASPFHNICSLFLKFPFGIVTAVYLNINPEFIPKDIKTTNPQKLMVMKDDEEKLYKHNHNPYNLSVMKYLGIINPQKHRQMTTNNTQNRTNSAFKSSLDNLCMYHINKQKKLRIISSTEEFFIGRDKCLQHIVINKVFSYHLGLPISVPKPVIPLRKDPHCFKCVTDFPEIITPTMDPRQHDMSLGNEPPGNRATPNINNHNTNNRNRNPPALQNRNTRPSNSHTRNPQPSNLNSNMSRSASLNQNYLRHGNMRASNLNQASFYPINMYHPNYHPIGLQQGGLHPSSLHPSNSQPSSIHPYNYQPSNTYPYNYQPSNIYPYNSQFSNIYPYNSQLSNIYLYNSQLSNIYPYNPYPSNIPPHNYRLYSMPPHNSRPSIMPHHNSQPSNMHPVNQQAIIHQLNNGQRNNMHTSIHAHNNIPQRELQNNRHNRIASHIEGSNSSSPDSLNRSTHENNNSRNKLDTKRKHKGTSKSMNINNNTQIPNDSNSQKSINKCTNENYENTNSKNKRHKKSHRISNLMNLECDNGEKHKKKSKIRTESYHEKNTDTPKYDERSTTASNSQPSSPGGSYTSEKNLKN</sequence>
<evidence type="ECO:0000313" key="3">
    <source>
        <dbReference type="Proteomes" id="UP000507536"/>
    </source>
</evidence>
<proteinExistence type="predicted"/>
<feature type="compositionally biased region" description="Acidic residues" evidence="1">
    <location>
        <begin position="571"/>
        <end position="588"/>
    </location>
</feature>
<protein>
    <submittedName>
        <fullName evidence="2">Uncharacterized protein</fullName>
    </submittedName>
</protein>
<feature type="region of interest" description="Disordered" evidence="1">
    <location>
        <begin position="568"/>
        <end position="594"/>
    </location>
</feature>
<feature type="compositionally biased region" description="Low complexity" evidence="1">
    <location>
        <begin position="908"/>
        <end position="928"/>
    </location>
</feature>
<feature type="compositionally biased region" description="Basic and acidic residues" evidence="1">
    <location>
        <begin position="1251"/>
        <end position="1270"/>
    </location>
</feature>
<feature type="region of interest" description="Disordered" evidence="1">
    <location>
        <begin position="265"/>
        <end position="288"/>
    </location>
</feature>
<evidence type="ECO:0000256" key="1">
    <source>
        <dbReference type="SAM" id="MobiDB-lite"/>
    </source>
</evidence>
<name>A0A1C6YM70_PLACE</name>
<accession>A0A1C6YM70</accession>
<feature type="compositionally biased region" description="Polar residues" evidence="1">
    <location>
        <begin position="265"/>
        <end position="282"/>
    </location>
</feature>
<feature type="region of interest" description="Disordered" evidence="1">
    <location>
        <begin position="993"/>
        <end position="1022"/>
    </location>
</feature>
<organism evidence="2 3">
    <name type="scientific">Plasmodium chabaudi adami</name>
    <dbReference type="NCBI Taxonomy" id="5826"/>
    <lineage>
        <taxon>Eukaryota</taxon>
        <taxon>Sar</taxon>
        <taxon>Alveolata</taxon>
        <taxon>Apicomplexa</taxon>
        <taxon>Aconoidasida</taxon>
        <taxon>Haemosporida</taxon>
        <taxon>Plasmodiidae</taxon>
        <taxon>Plasmodium</taxon>
        <taxon>Plasmodium (Vinckeia)</taxon>
    </lineage>
</organism>
<feature type="compositionally biased region" description="Polar residues" evidence="1">
    <location>
        <begin position="1271"/>
        <end position="1293"/>
    </location>
</feature>
<feature type="compositionally biased region" description="Low complexity" evidence="1">
    <location>
        <begin position="999"/>
        <end position="1013"/>
    </location>
</feature>
<feature type="compositionally biased region" description="Basic residues" evidence="1">
    <location>
        <begin position="52"/>
        <end position="66"/>
    </location>
</feature>